<dbReference type="RefSeq" id="WP_045372566.1">
    <property type="nucleotide sequence ID" value="NZ_BBNY01000076.1"/>
</dbReference>
<sequence>MSVTIPKSAFTFFKKLEKNNNRDWFNENKPEFKAIEGEVKLFYNALFQNLNKHDDIDKLKIFRIYRDVRFSKNKLPYKTHFGGSFHRAKPRLRGGYYVHIQPNNESFIATGFWEPAKEDLLRIRKEFEMDDSEMRDILENKAFNSVWGDTFVGDEVKTAPKGFNKEHKAIDLIKKKQYIFIKKYTDTEVLADNFLQEVDNAFKTVRPFFDYMSDVLTTDLNGVSLVD</sequence>
<keyword evidence="2" id="KW-1185">Reference proteome</keyword>
<evidence type="ECO:0000313" key="2">
    <source>
        <dbReference type="Proteomes" id="UP000030184"/>
    </source>
</evidence>
<gene>
    <name evidence="1" type="ORF">JCM19538_444</name>
</gene>
<dbReference type="Pfam" id="PF09365">
    <property type="entry name" value="DUF2461"/>
    <property type="match status" value="1"/>
</dbReference>
<accession>A0A098LWA0</accession>
<proteinExistence type="predicted"/>
<dbReference type="OrthoDB" id="9794241at2"/>
<evidence type="ECO:0008006" key="3">
    <source>
        <dbReference type="Google" id="ProtNLM"/>
    </source>
</evidence>
<dbReference type="Proteomes" id="UP000030184">
    <property type="component" value="Unassembled WGS sequence"/>
</dbReference>
<dbReference type="NCBIfam" id="TIGR02453">
    <property type="entry name" value="TIGR02453 family protein"/>
    <property type="match status" value="1"/>
</dbReference>
<organism evidence="1 2">
    <name type="scientific">Jejuia pallidilutea</name>
    <dbReference type="NCBI Taxonomy" id="504487"/>
    <lineage>
        <taxon>Bacteria</taxon>
        <taxon>Pseudomonadati</taxon>
        <taxon>Bacteroidota</taxon>
        <taxon>Flavobacteriia</taxon>
        <taxon>Flavobacteriales</taxon>
        <taxon>Flavobacteriaceae</taxon>
        <taxon>Jejuia</taxon>
    </lineage>
</organism>
<comment type="caution">
    <text evidence="1">The sequence shown here is derived from an EMBL/GenBank/DDBJ whole genome shotgun (WGS) entry which is preliminary data.</text>
</comment>
<dbReference type="PIRSF" id="PIRSF028451">
    <property type="entry name" value="UCP028451"/>
    <property type="match status" value="1"/>
</dbReference>
<dbReference type="EMBL" id="BBNY01000076">
    <property type="protein sequence ID" value="GAL90679.1"/>
    <property type="molecule type" value="Genomic_DNA"/>
</dbReference>
<dbReference type="InterPro" id="IPR015996">
    <property type="entry name" value="UCP028451"/>
</dbReference>
<dbReference type="PANTHER" id="PTHR36452:SF1">
    <property type="entry name" value="DUF2461 DOMAIN-CONTAINING PROTEIN"/>
    <property type="match status" value="1"/>
</dbReference>
<evidence type="ECO:0000313" key="1">
    <source>
        <dbReference type="EMBL" id="GAL90679.1"/>
    </source>
</evidence>
<dbReference type="InterPro" id="IPR012808">
    <property type="entry name" value="CHP02453"/>
</dbReference>
<name>A0A098LWA0_9FLAO</name>
<reference evidence="2" key="1">
    <citation type="journal article" date="2014" name="Genome Announc.">
        <title>Draft Genome Sequence of Marine Flavobacterium Jejuia pallidilutea Strain 11shimoA1 and Pigmentation Mutants.</title>
        <authorList>
            <person name="Takatani N."/>
            <person name="Nakanishi M."/>
            <person name="Meirelles P."/>
            <person name="Mino S."/>
            <person name="Suda W."/>
            <person name="Oshima K."/>
            <person name="Hattori M."/>
            <person name="Ohkuma M."/>
            <person name="Hosokawa M."/>
            <person name="Miyashita K."/>
            <person name="Thompson F.L."/>
            <person name="Niwa A."/>
            <person name="Sawabe T."/>
            <person name="Sawabe T."/>
        </authorList>
    </citation>
    <scope>NUCLEOTIDE SEQUENCE [LARGE SCALE GENOMIC DNA]</scope>
    <source>
        <strain evidence="2">JCM 19538</strain>
    </source>
</reference>
<dbReference type="PANTHER" id="PTHR36452">
    <property type="entry name" value="CHROMOSOME 12, WHOLE GENOME SHOTGUN SEQUENCE"/>
    <property type="match status" value="1"/>
</dbReference>
<protein>
    <recommendedName>
        <fullName evidence="3">TIGR02453 family protein</fullName>
    </recommendedName>
</protein>
<dbReference type="AlphaFoldDB" id="A0A098LWA0"/>